<gene>
    <name evidence="2" type="primary">OSJNBa0070N04.25</name>
</gene>
<feature type="compositionally biased region" description="Basic residues" evidence="1">
    <location>
        <begin position="26"/>
        <end position="37"/>
    </location>
</feature>
<organism evidence="2 3">
    <name type="scientific">Oryza sativa subsp. japonica</name>
    <name type="common">Rice</name>
    <dbReference type="NCBI Taxonomy" id="39947"/>
    <lineage>
        <taxon>Eukaryota</taxon>
        <taxon>Viridiplantae</taxon>
        <taxon>Streptophyta</taxon>
        <taxon>Embryophyta</taxon>
        <taxon>Tracheophyta</taxon>
        <taxon>Spermatophyta</taxon>
        <taxon>Magnoliopsida</taxon>
        <taxon>Liliopsida</taxon>
        <taxon>Poales</taxon>
        <taxon>Poaceae</taxon>
        <taxon>BOP clade</taxon>
        <taxon>Oryzoideae</taxon>
        <taxon>Oryzeae</taxon>
        <taxon>Oryzinae</taxon>
        <taxon>Oryza</taxon>
        <taxon>Oryza sativa</taxon>
    </lineage>
</organism>
<dbReference type="Proteomes" id="UP000000763">
    <property type="component" value="Chromosome 3"/>
</dbReference>
<sequence>MNTRPGDQTVRDTEAGNSSDDEGEKRRRRRRRRRRRTISTPTGDNCIRGRRGEDSGETETVGARQATRGEPEWKRAAVDKAIRVLAAQERRNGKVGGGASAGDASGEGWIDYSWAASRACGGGGPCGPI</sequence>
<reference evidence="3" key="1">
    <citation type="journal article" date="2005" name="Nature">
        <title>The map-based sequence of the rice genome.</title>
        <authorList>
            <consortium name="International rice genome sequencing project (IRGSP)"/>
            <person name="Matsumoto T."/>
            <person name="Wu J."/>
            <person name="Kanamori H."/>
            <person name="Katayose Y."/>
            <person name="Fujisawa M."/>
            <person name="Namiki N."/>
            <person name="Mizuno H."/>
            <person name="Yamamoto K."/>
            <person name="Antonio B.A."/>
            <person name="Baba T."/>
            <person name="Sakata K."/>
            <person name="Nagamura Y."/>
            <person name="Aoki H."/>
            <person name="Arikawa K."/>
            <person name="Arita K."/>
            <person name="Bito T."/>
            <person name="Chiden Y."/>
            <person name="Fujitsuka N."/>
            <person name="Fukunaka R."/>
            <person name="Hamada M."/>
            <person name="Harada C."/>
            <person name="Hayashi A."/>
            <person name="Hijishita S."/>
            <person name="Honda M."/>
            <person name="Hosokawa S."/>
            <person name="Ichikawa Y."/>
            <person name="Idonuma A."/>
            <person name="Iijima M."/>
            <person name="Ikeda M."/>
            <person name="Ikeno M."/>
            <person name="Ito K."/>
            <person name="Ito S."/>
            <person name="Ito T."/>
            <person name="Ito Y."/>
            <person name="Ito Y."/>
            <person name="Iwabuchi A."/>
            <person name="Kamiya K."/>
            <person name="Karasawa W."/>
            <person name="Kurita K."/>
            <person name="Katagiri S."/>
            <person name="Kikuta A."/>
            <person name="Kobayashi H."/>
            <person name="Kobayashi N."/>
            <person name="Machita K."/>
            <person name="Maehara T."/>
            <person name="Masukawa M."/>
            <person name="Mizubayashi T."/>
            <person name="Mukai Y."/>
            <person name="Nagasaki H."/>
            <person name="Nagata Y."/>
            <person name="Naito S."/>
            <person name="Nakashima M."/>
            <person name="Nakama Y."/>
            <person name="Nakamichi Y."/>
            <person name="Nakamura M."/>
            <person name="Meguro A."/>
            <person name="Negishi M."/>
            <person name="Ohta I."/>
            <person name="Ohta T."/>
            <person name="Okamoto M."/>
            <person name="Ono N."/>
            <person name="Saji S."/>
            <person name="Sakaguchi M."/>
            <person name="Sakai K."/>
            <person name="Shibata M."/>
            <person name="Shimokawa T."/>
            <person name="Song J."/>
            <person name="Takazaki Y."/>
            <person name="Terasawa K."/>
            <person name="Tsugane M."/>
            <person name="Tsuji K."/>
            <person name="Ueda S."/>
            <person name="Waki K."/>
            <person name="Yamagata H."/>
            <person name="Yamamoto M."/>
            <person name="Yamamoto S."/>
            <person name="Yamane H."/>
            <person name="Yoshiki S."/>
            <person name="Yoshihara R."/>
            <person name="Yukawa K."/>
            <person name="Zhong H."/>
            <person name="Yano M."/>
            <person name="Yuan Q."/>
            <person name="Ouyang S."/>
            <person name="Liu J."/>
            <person name="Jones K.M."/>
            <person name="Gansberger K."/>
            <person name="Moffat K."/>
            <person name="Hill J."/>
            <person name="Bera J."/>
            <person name="Fadrosh D."/>
            <person name="Jin S."/>
            <person name="Johri S."/>
            <person name="Kim M."/>
            <person name="Overton L."/>
            <person name="Reardon M."/>
            <person name="Tsitrin T."/>
            <person name="Vuong H."/>
            <person name="Weaver B."/>
            <person name="Ciecko A."/>
            <person name="Tallon L."/>
            <person name="Jackson J."/>
            <person name="Pai G."/>
            <person name="Aken S.V."/>
            <person name="Utterback T."/>
            <person name="Reidmuller S."/>
            <person name="Feldblyum T."/>
            <person name="Hsiao J."/>
            <person name="Zismann V."/>
            <person name="Iobst S."/>
            <person name="de Vazeille A.R."/>
            <person name="Buell C.R."/>
            <person name="Ying K."/>
            <person name="Li Y."/>
            <person name="Lu T."/>
            <person name="Huang Y."/>
            <person name="Zhao Q."/>
            <person name="Feng Q."/>
            <person name="Zhang L."/>
            <person name="Zhu J."/>
            <person name="Weng Q."/>
            <person name="Mu J."/>
            <person name="Lu Y."/>
            <person name="Fan D."/>
            <person name="Liu Y."/>
            <person name="Guan J."/>
            <person name="Zhang Y."/>
            <person name="Yu S."/>
            <person name="Liu X."/>
            <person name="Zhang Y."/>
            <person name="Hong G."/>
            <person name="Han B."/>
            <person name="Choisne N."/>
            <person name="Demange N."/>
            <person name="Orjeda G."/>
            <person name="Samain S."/>
            <person name="Cattolico L."/>
            <person name="Pelletier E."/>
            <person name="Couloux A."/>
            <person name="Segurens B."/>
            <person name="Wincker P."/>
            <person name="D'Hont A."/>
            <person name="Scarpelli C."/>
            <person name="Weissenbach J."/>
            <person name="Salanoubat M."/>
            <person name="Quetier F."/>
            <person name="Yu Y."/>
            <person name="Kim H.R."/>
            <person name="Rambo T."/>
            <person name="Currie J."/>
            <person name="Collura K."/>
            <person name="Luo M."/>
            <person name="Yang T."/>
            <person name="Ammiraju J.S.S."/>
            <person name="Engler F."/>
            <person name="Soderlund C."/>
            <person name="Wing R.A."/>
            <person name="Palmer L.E."/>
            <person name="de la Bastide M."/>
            <person name="Spiegel L."/>
            <person name="Nascimento L."/>
            <person name="Zutavern T."/>
            <person name="O'Shaughnessy A."/>
            <person name="Dike S."/>
            <person name="Dedhia N."/>
            <person name="Preston R."/>
            <person name="Balija V."/>
            <person name="McCombie W.R."/>
            <person name="Chow T."/>
            <person name="Chen H."/>
            <person name="Chung M."/>
            <person name="Chen C."/>
            <person name="Shaw J."/>
            <person name="Wu H."/>
            <person name="Hsiao K."/>
            <person name="Chao Y."/>
            <person name="Chu M."/>
            <person name="Cheng C."/>
            <person name="Hour A."/>
            <person name="Lee P."/>
            <person name="Lin S."/>
            <person name="Lin Y."/>
            <person name="Liou J."/>
            <person name="Liu S."/>
            <person name="Hsing Y."/>
            <person name="Raghuvanshi S."/>
            <person name="Mohanty A."/>
            <person name="Bharti A.K."/>
            <person name="Gaur A."/>
            <person name="Gupta V."/>
            <person name="Kumar D."/>
            <person name="Ravi V."/>
            <person name="Vij S."/>
            <person name="Kapur A."/>
            <person name="Khurana P."/>
            <person name="Khurana P."/>
            <person name="Khurana J.P."/>
            <person name="Tyagi A.K."/>
            <person name="Gaikwad K."/>
            <person name="Singh A."/>
            <person name="Dalal V."/>
            <person name="Srivastava S."/>
            <person name="Dixit A."/>
            <person name="Pal A.K."/>
            <person name="Ghazi I.A."/>
            <person name="Yadav M."/>
            <person name="Pandit A."/>
            <person name="Bhargava A."/>
            <person name="Sureshbabu K."/>
            <person name="Batra K."/>
            <person name="Sharma T.R."/>
            <person name="Mohapatra T."/>
            <person name="Singh N.K."/>
            <person name="Messing J."/>
            <person name="Nelson A.B."/>
            <person name="Fuks G."/>
            <person name="Kavchok S."/>
            <person name="Keizer G."/>
            <person name="Linton E."/>
            <person name="Llaca V."/>
            <person name="Song R."/>
            <person name="Tanyolac B."/>
            <person name="Young S."/>
            <person name="Ho-Il K."/>
            <person name="Hahn J.H."/>
            <person name="Sangsakoo G."/>
            <person name="Vanavichit A."/>
            <person name="de Mattos Luiz.A.T."/>
            <person name="Zimmer P.D."/>
            <person name="Malone G."/>
            <person name="Dellagostin O."/>
            <person name="de Oliveira A.C."/>
            <person name="Bevan M."/>
            <person name="Bancroft I."/>
            <person name="Minx P."/>
            <person name="Cordum H."/>
            <person name="Wilson R."/>
            <person name="Cheng Z."/>
            <person name="Jin W."/>
            <person name="Jiang J."/>
            <person name="Leong S.A."/>
            <person name="Iwama H."/>
            <person name="Gojobori T."/>
            <person name="Itoh T."/>
            <person name="Niimura Y."/>
            <person name="Fujii Y."/>
            <person name="Habara T."/>
            <person name="Sakai H."/>
            <person name="Sato Y."/>
            <person name="Wilson G."/>
            <person name="Kumar K."/>
            <person name="McCouch S."/>
            <person name="Juretic N."/>
            <person name="Hoen D."/>
            <person name="Wright S."/>
            <person name="Bruskiewich R."/>
            <person name="Bureau T."/>
            <person name="Miyao A."/>
            <person name="Hirochika H."/>
            <person name="Nishikawa T."/>
            <person name="Kadowaki K."/>
            <person name="Sugiura M."/>
            <person name="Burr B."/>
            <person name="Sasaki T."/>
        </authorList>
    </citation>
    <scope>NUCLEOTIDE SEQUENCE [LARGE SCALE GENOMIC DNA]</scope>
    <source>
        <strain evidence="3">cv. Nipponbare</strain>
    </source>
</reference>
<feature type="region of interest" description="Disordered" evidence="1">
    <location>
        <begin position="1"/>
        <end position="73"/>
    </location>
</feature>
<reference evidence="3" key="2">
    <citation type="journal article" date="2008" name="Nucleic Acids Res.">
        <title>The rice annotation project database (RAP-DB): 2008 update.</title>
        <authorList>
            <consortium name="The rice annotation project (RAP)"/>
        </authorList>
    </citation>
    <scope>GENOME REANNOTATION</scope>
    <source>
        <strain evidence="3">cv. Nipponbare</strain>
    </source>
</reference>
<accession>Q8H8L8</accession>
<evidence type="ECO:0000256" key="1">
    <source>
        <dbReference type="SAM" id="MobiDB-lite"/>
    </source>
</evidence>
<evidence type="ECO:0000313" key="2">
    <source>
        <dbReference type="EMBL" id="AAN65022.1"/>
    </source>
</evidence>
<proteinExistence type="predicted"/>
<dbReference type="EMBL" id="AC091494">
    <property type="protein sequence ID" value="AAN65022.1"/>
    <property type="molecule type" value="Genomic_DNA"/>
</dbReference>
<evidence type="ECO:0000313" key="3">
    <source>
        <dbReference type="Proteomes" id="UP000000763"/>
    </source>
</evidence>
<protein>
    <submittedName>
        <fullName evidence="2">Uncharacterized protein</fullName>
    </submittedName>
</protein>
<dbReference type="AlphaFoldDB" id="Q8H8L8"/>
<name>Q8H8L8_ORYSJ</name>